<sequence length="119" mass="13526">MAWYSLLPEYLKTWESWISRFFILLGILMIGPWAAFVVFDLVYYVIRVVSYEIPIIGGRAQGQRRPRAPSLTERPSGRRRAFSLRGETQEGIPSSSSSSTKAPPEGLKSRHTQTQGEDH</sequence>
<evidence type="ECO:0000256" key="1">
    <source>
        <dbReference type="SAM" id="MobiDB-lite"/>
    </source>
</evidence>
<keyword evidence="4" id="KW-1185">Reference proteome</keyword>
<keyword evidence="2" id="KW-0472">Membrane</keyword>
<protein>
    <submittedName>
        <fullName evidence="3">Uncharacterized protein</fullName>
    </submittedName>
</protein>
<name>A0AAD4KJP4_9EURO</name>
<dbReference type="Proteomes" id="UP001201262">
    <property type="component" value="Unassembled WGS sequence"/>
</dbReference>
<dbReference type="GeneID" id="70242036"/>
<evidence type="ECO:0000313" key="4">
    <source>
        <dbReference type="Proteomes" id="UP001201262"/>
    </source>
</evidence>
<dbReference type="AlphaFoldDB" id="A0AAD4KJP4"/>
<feature type="region of interest" description="Disordered" evidence="1">
    <location>
        <begin position="59"/>
        <end position="119"/>
    </location>
</feature>
<dbReference type="EMBL" id="JAJTJA010000010">
    <property type="protein sequence ID" value="KAH8692623.1"/>
    <property type="molecule type" value="Genomic_DNA"/>
</dbReference>
<evidence type="ECO:0000256" key="2">
    <source>
        <dbReference type="SAM" id="Phobius"/>
    </source>
</evidence>
<keyword evidence="2" id="KW-0812">Transmembrane</keyword>
<accession>A0AAD4KJP4</accession>
<evidence type="ECO:0000313" key="3">
    <source>
        <dbReference type="EMBL" id="KAH8692623.1"/>
    </source>
</evidence>
<feature type="transmembrane region" description="Helical" evidence="2">
    <location>
        <begin position="20"/>
        <end position="46"/>
    </location>
</feature>
<keyword evidence="2" id="KW-1133">Transmembrane helix</keyword>
<reference evidence="3" key="1">
    <citation type="submission" date="2021-12" db="EMBL/GenBank/DDBJ databases">
        <title>Convergent genome expansion in fungi linked to evolution of root-endophyte symbiosis.</title>
        <authorList>
            <consortium name="DOE Joint Genome Institute"/>
            <person name="Ke Y.-H."/>
            <person name="Bonito G."/>
            <person name="Liao H.-L."/>
            <person name="Looney B."/>
            <person name="Rojas-Flechas A."/>
            <person name="Nash J."/>
            <person name="Hameed K."/>
            <person name="Schadt C."/>
            <person name="Martin F."/>
            <person name="Crous P.W."/>
            <person name="Miettinen O."/>
            <person name="Magnuson J.K."/>
            <person name="Labbe J."/>
            <person name="Jacobson D."/>
            <person name="Doktycz M.J."/>
            <person name="Veneault-Fourrey C."/>
            <person name="Kuo A."/>
            <person name="Mondo S."/>
            <person name="Calhoun S."/>
            <person name="Riley R."/>
            <person name="Ohm R."/>
            <person name="LaButti K."/>
            <person name="Andreopoulos B."/>
            <person name="Pangilinan J."/>
            <person name="Nolan M."/>
            <person name="Tritt A."/>
            <person name="Clum A."/>
            <person name="Lipzen A."/>
            <person name="Daum C."/>
            <person name="Barry K."/>
            <person name="Grigoriev I.V."/>
            <person name="Vilgalys R."/>
        </authorList>
    </citation>
    <scope>NUCLEOTIDE SEQUENCE</scope>
    <source>
        <strain evidence="3">PMI_201</strain>
    </source>
</reference>
<comment type="caution">
    <text evidence="3">The sequence shown here is derived from an EMBL/GenBank/DDBJ whole genome shotgun (WGS) entry which is preliminary data.</text>
</comment>
<dbReference type="RefSeq" id="XP_046068496.1">
    <property type="nucleotide sequence ID" value="XM_046211749.1"/>
</dbReference>
<organism evidence="3 4">
    <name type="scientific">Talaromyces proteolyticus</name>
    <dbReference type="NCBI Taxonomy" id="1131652"/>
    <lineage>
        <taxon>Eukaryota</taxon>
        <taxon>Fungi</taxon>
        <taxon>Dikarya</taxon>
        <taxon>Ascomycota</taxon>
        <taxon>Pezizomycotina</taxon>
        <taxon>Eurotiomycetes</taxon>
        <taxon>Eurotiomycetidae</taxon>
        <taxon>Eurotiales</taxon>
        <taxon>Trichocomaceae</taxon>
        <taxon>Talaromyces</taxon>
        <taxon>Talaromyces sect. Bacilispori</taxon>
    </lineage>
</organism>
<proteinExistence type="predicted"/>
<gene>
    <name evidence="3" type="ORF">BGW36DRAFT_302088</name>
</gene>